<dbReference type="AlphaFoldDB" id="A0A6P6S061"/>
<feature type="compositionally biased region" description="Low complexity" evidence="1">
    <location>
        <begin position="98"/>
        <end position="114"/>
    </location>
</feature>
<proteinExistence type="predicted"/>
<protein>
    <submittedName>
        <fullName evidence="3">AF4/FMR2 family member 4</fullName>
    </submittedName>
</protein>
<gene>
    <name evidence="3" type="primary">LOC34624323</name>
</gene>
<reference evidence="3" key="1">
    <citation type="submission" date="2025-08" db="UniProtKB">
        <authorList>
            <consortium name="RefSeq"/>
        </authorList>
    </citation>
    <scope>IDENTIFICATION</scope>
</reference>
<feature type="compositionally biased region" description="Low complexity" evidence="1">
    <location>
        <begin position="57"/>
        <end position="67"/>
    </location>
</feature>
<accession>A0A6P6S061</accession>
<evidence type="ECO:0000313" key="2">
    <source>
        <dbReference type="Proteomes" id="UP000515125"/>
    </source>
</evidence>
<evidence type="ECO:0000256" key="1">
    <source>
        <dbReference type="SAM" id="MobiDB-lite"/>
    </source>
</evidence>
<keyword evidence="2" id="KW-1185">Reference proteome</keyword>
<dbReference type="RefSeq" id="XP_026193571.1">
    <property type="nucleotide sequence ID" value="XM_026337786.1"/>
</dbReference>
<name>A0A6P6S061_9EIME</name>
<sequence>MCRAGLQHVAATAATLAAETMPKELHDALQQLTALSACTAADGSDDPRLEAAEPRSPAAAVQEQQQQPFAAPRVAVPFVSLEGSDLCIHLPQVPDATAAAGGAASPATGTPAASEVPLGSLEDHGALQEQRQQQEQEDVQREQQEEETLLQLDEQQLRLLCASVAVLHDAAVEKLREFWCREAPHLLDQLQRVSCHAGGGSADAAAASGGSSCSKRQQPTDLLLTTCKEGPAAAALQQLEELAGGRDSLLLLLGLRPADTATEQGSGGKALELHGCVDEVSAASPSAAATAAAVAAPGETAVTAPAEAAATPRVVSLADIKDLSLLHSNMPQQRGQADERASRPASASVVSLASTGASLPAAAKTARAASAVDKEQTAFQQVARHLQQLHAAVRDETIRLQELASFYDLFAAQSLGIAD</sequence>
<dbReference type="GeneID" id="34624323"/>
<organism evidence="2 3">
    <name type="scientific">Cyclospora cayetanensis</name>
    <dbReference type="NCBI Taxonomy" id="88456"/>
    <lineage>
        <taxon>Eukaryota</taxon>
        <taxon>Sar</taxon>
        <taxon>Alveolata</taxon>
        <taxon>Apicomplexa</taxon>
        <taxon>Conoidasida</taxon>
        <taxon>Coccidia</taxon>
        <taxon>Eucoccidiorida</taxon>
        <taxon>Eimeriorina</taxon>
        <taxon>Eimeriidae</taxon>
        <taxon>Cyclospora</taxon>
    </lineage>
</organism>
<feature type="compositionally biased region" description="Basic and acidic residues" evidence="1">
    <location>
        <begin position="121"/>
        <end position="143"/>
    </location>
</feature>
<evidence type="ECO:0000313" key="3">
    <source>
        <dbReference type="RefSeq" id="XP_026193571.1"/>
    </source>
</evidence>
<dbReference type="OrthoDB" id="348959at2759"/>
<feature type="region of interest" description="Disordered" evidence="1">
    <location>
        <begin position="98"/>
        <end position="146"/>
    </location>
</feature>
<dbReference type="Proteomes" id="UP000515125">
    <property type="component" value="Unplaced"/>
</dbReference>
<feature type="region of interest" description="Disordered" evidence="1">
    <location>
        <begin position="41"/>
        <end position="67"/>
    </location>
</feature>